<accession>A0A0D2LMR2</accession>
<evidence type="ECO:0000256" key="1">
    <source>
        <dbReference type="ARBA" id="ARBA00022786"/>
    </source>
</evidence>
<evidence type="ECO:0000256" key="2">
    <source>
        <dbReference type="SAM" id="MobiDB-lite"/>
    </source>
</evidence>
<evidence type="ECO:0000259" key="3">
    <source>
        <dbReference type="PROSITE" id="PS50011"/>
    </source>
</evidence>
<dbReference type="GO" id="GO:0005524">
    <property type="term" value="F:ATP binding"/>
    <property type="evidence" value="ECO:0007669"/>
    <property type="project" value="InterPro"/>
</dbReference>
<dbReference type="EC" id="2.7.11.-" evidence="4"/>
<sequence>MRGALQAAAAAAGFSDSNKLGSGGYGPVYKGLLDGLPVAVKCLDTSEGAMQGEVEFLQEAQILGRLHHPHIVLLIGVCPACCMLVYELLDNGNLEEHILGSRGDDLLWQDRVRITAEVASALLFLHSAPEPIIHLDLKPANILLSRNLTSKIGDVGLSRLAPSLVPGGGQSTVMDTRLVGTPSFMDPEYLRTGRFGPKSDIFSLGAPDTPARQGSLLAAAPQKRSWQPTTP</sequence>
<dbReference type="PANTHER" id="PTHR45647">
    <property type="entry name" value="OS02G0152300 PROTEIN"/>
    <property type="match status" value="1"/>
</dbReference>
<dbReference type="STRING" id="145388.A0A0D2LMR2"/>
<reference evidence="4 5" key="1">
    <citation type="journal article" date="2013" name="BMC Genomics">
        <title>Reconstruction of the lipid metabolism for the microalga Monoraphidium neglectum from its genome sequence reveals characteristics suitable for biofuel production.</title>
        <authorList>
            <person name="Bogen C."/>
            <person name="Al-Dilaimi A."/>
            <person name="Albersmeier A."/>
            <person name="Wichmann J."/>
            <person name="Grundmann M."/>
            <person name="Rupp O."/>
            <person name="Lauersen K.J."/>
            <person name="Blifernez-Klassen O."/>
            <person name="Kalinowski J."/>
            <person name="Goesmann A."/>
            <person name="Mussgnug J.H."/>
            <person name="Kruse O."/>
        </authorList>
    </citation>
    <scope>NUCLEOTIDE SEQUENCE [LARGE SCALE GENOMIC DNA]</scope>
    <source>
        <strain evidence="4 5">SAG 48.87</strain>
    </source>
</reference>
<dbReference type="OrthoDB" id="535797at2759"/>
<proteinExistence type="predicted"/>
<dbReference type="Gene3D" id="1.10.510.10">
    <property type="entry name" value="Transferase(Phosphotransferase) domain 1"/>
    <property type="match status" value="1"/>
</dbReference>
<dbReference type="InterPro" id="IPR051348">
    <property type="entry name" value="U-box_ubiquitin_ligases"/>
</dbReference>
<feature type="domain" description="Protein kinase" evidence="3">
    <location>
        <begin position="14"/>
        <end position="231"/>
    </location>
</feature>
<feature type="region of interest" description="Disordered" evidence="2">
    <location>
        <begin position="203"/>
        <end position="231"/>
    </location>
</feature>
<keyword evidence="1" id="KW-0833">Ubl conjugation pathway</keyword>
<dbReference type="PIRSF" id="PIRSF000654">
    <property type="entry name" value="Integrin-linked_kinase"/>
    <property type="match status" value="1"/>
</dbReference>
<name>A0A0D2LMR2_9CHLO</name>
<dbReference type="GO" id="GO:0004672">
    <property type="term" value="F:protein kinase activity"/>
    <property type="evidence" value="ECO:0007669"/>
    <property type="project" value="InterPro"/>
</dbReference>
<dbReference type="PROSITE" id="PS00108">
    <property type="entry name" value="PROTEIN_KINASE_ST"/>
    <property type="match status" value="1"/>
</dbReference>
<keyword evidence="5" id="KW-1185">Reference proteome</keyword>
<dbReference type="EMBL" id="KK105066">
    <property type="protein sequence ID" value="KIY93079.1"/>
    <property type="molecule type" value="Genomic_DNA"/>
</dbReference>
<gene>
    <name evidence="4" type="ORF">MNEG_14884</name>
</gene>
<dbReference type="Pfam" id="PF00069">
    <property type="entry name" value="Pkinase"/>
    <property type="match status" value="1"/>
</dbReference>
<dbReference type="InterPro" id="IPR000719">
    <property type="entry name" value="Prot_kinase_dom"/>
</dbReference>
<dbReference type="RefSeq" id="XP_013892099.1">
    <property type="nucleotide sequence ID" value="XM_014036645.1"/>
</dbReference>
<dbReference type="GeneID" id="25732490"/>
<protein>
    <submittedName>
        <fullName evidence="4">U-box domain-containing protein 34</fullName>
        <ecNumber evidence="4">2.7.11.-</ecNumber>
    </submittedName>
</protein>
<evidence type="ECO:0000313" key="4">
    <source>
        <dbReference type="EMBL" id="KIY93079.1"/>
    </source>
</evidence>
<organism evidence="4 5">
    <name type="scientific">Monoraphidium neglectum</name>
    <dbReference type="NCBI Taxonomy" id="145388"/>
    <lineage>
        <taxon>Eukaryota</taxon>
        <taxon>Viridiplantae</taxon>
        <taxon>Chlorophyta</taxon>
        <taxon>core chlorophytes</taxon>
        <taxon>Chlorophyceae</taxon>
        <taxon>CS clade</taxon>
        <taxon>Sphaeropleales</taxon>
        <taxon>Selenastraceae</taxon>
        <taxon>Monoraphidium</taxon>
    </lineage>
</organism>
<keyword evidence="4" id="KW-0808">Transferase</keyword>
<dbReference type="InterPro" id="IPR011009">
    <property type="entry name" value="Kinase-like_dom_sf"/>
</dbReference>
<dbReference type="SUPFAM" id="SSF56112">
    <property type="entry name" value="Protein kinase-like (PK-like)"/>
    <property type="match status" value="1"/>
</dbReference>
<evidence type="ECO:0000313" key="5">
    <source>
        <dbReference type="Proteomes" id="UP000054498"/>
    </source>
</evidence>
<dbReference type="PROSITE" id="PS50011">
    <property type="entry name" value="PROTEIN_KINASE_DOM"/>
    <property type="match status" value="1"/>
</dbReference>
<dbReference type="PANTHER" id="PTHR45647:SF139">
    <property type="entry name" value="OS02G0152300 PROTEIN"/>
    <property type="match status" value="1"/>
</dbReference>
<dbReference type="InterPro" id="IPR008271">
    <property type="entry name" value="Ser/Thr_kinase_AS"/>
</dbReference>
<dbReference type="SMART" id="SM00220">
    <property type="entry name" value="S_TKc"/>
    <property type="match status" value="1"/>
</dbReference>
<dbReference type="Proteomes" id="UP000054498">
    <property type="component" value="Unassembled WGS sequence"/>
</dbReference>
<dbReference type="AlphaFoldDB" id="A0A0D2LMR2"/>
<dbReference type="KEGG" id="mng:MNEG_14884"/>